<evidence type="ECO:0000313" key="13">
    <source>
        <dbReference type="Proteomes" id="UP001195941"/>
    </source>
</evidence>
<comment type="catalytic activity">
    <reaction evidence="1 10">
        <text>UDP-alpha-D-glucose = UDP-alpha-D-galactose</text>
        <dbReference type="Rhea" id="RHEA:22168"/>
        <dbReference type="ChEBI" id="CHEBI:58885"/>
        <dbReference type="ChEBI" id="CHEBI:66914"/>
        <dbReference type="EC" id="5.1.3.2"/>
    </reaction>
</comment>
<comment type="similarity">
    <text evidence="4 10">Belongs to the NAD(P)-dependent epimerase/dehydratase family.</text>
</comment>
<dbReference type="InterPro" id="IPR036291">
    <property type="entry name" value="NAD(P)-bd_dom_sf"/>
</dbReference>
<dbReference type="Gene3D" id="3.90.25.10">
    <property type="entry name" value="UDP-galactose 4-epimerase, domain 1"/>
    <property type="match status" value="1"/>
</dbReference>
<sequence length="328" mass="35019">MSEGRNILVTGGAGYIGSHACKALALAGHRPVVIDNLSRGHADAVKWGPLVKSDLRDTDRVRAALRAHRIEAVIHFAAFAYVGESTQNPGLYYDNNLRGMISLLDAMQAEAVNQIVFSSSCATYGIPDQLPITEAAPQNPINPYGRSKLVCEWMMQDAATAWGLRYAALRYFNAAGSDPEGEIGERHDPETHIIPLALLAAAGQGELKLFGDDYPTPDGTCFRDYIHVTDLARAHVLALDHLSGGADSLAVNLGTGTGHSVREVVDAVARVTGREVPVVVAPRRAGDPPVLTADPSLAADLLGFRADYTDLDRIVADAAPWFGHPGPE</sequence>
<protein>
    <recommendedName>
        <fullName evidence="6 10">UDP-glucose 4-epimerase</fullName>
        <ecNumber evidence="5 10">5.1.3.2</ecNumber>
    </recommendedName>
</protein>
<dbReference type="Pfam" id="PF01370">
    <property type="entry name" value="Epimerase"/>
    <property type="match status" value="1"/>
</dbReference>
<dbReference type="RefSeq" id="WP_212701022.1">
    <property type="nucleotide sequence ID" value="NZ_JADMKU010000007.1"/>
</dbReference>
<evidence type="ECO:0000256" key="5">
    <source>
        <dbReference type="ARBA" id="ARBA00013189"/>
    </source>
</evidence>
<dbReference type="Proteomes" id="UP001195941">
    <property type="component" value="Unassembled WGS sequence"/>
</dbReference>
<dbReference type="PANTHER" id="PTHR43725">
    <property type="entry name" value="UDP-GLUCOSE 4-EPIMERASE"/>
    <property type="match status" value="1"/>
</dbReference>
<reference evidence="12 13" key="1">
    <citation type="journal article" date="2021" name="Arch. Microbiol.">
        <title>Thalassobius aquimarinus sp. nov., isolated from the Sea of Japan seashore.</title>
        <authorList>
            <person name="Kurilenko V.V."/>
            <person name="Romanenko L.A."/>
            <person name="Chernysheva N.Y."/>
            <person name="Velansky P.V."/>
            <person name="Tekutyeva L.A."/>
            <person name="Isaeva M.P."/>
            <person name="Mikhailov V.V."/>
        </authorList>
    </citation>
    <scope>NUCLEOTIDE SEQUENCE [LARGE SCALE GENOMIC DNA]</scope>
    <source>
        <strain evidence="12 13">KMM 8518</strain>
    </source>
</reference>
<evidence type="ECO:0000259" key="11">
    <source>
        <dbReference type="Pfam" id="PF01370"/>
    </source>
</evidence>
<keyword evidence="13" id="KW-1185">Reference proteome</keyword>
<evidence type="ECO:0000256" key="9">
    <source>
        <dbReference type="ARBA" id="ARBA00023277"/>
    </source>
</evidence>
<dbReference type="InterPro" id="IPR001509">
    <property type="entry name" value="Epimerase_deHydtase"/>
</dbReference>
<dbReference type="EC" id="5.1.3.2" evidence="5 10"/>
<feature type="domain" description="NAD-dependent epimerase/dehydratase" evidence="11">
    <location>
        <begin position="7"/>
        <end position="254"/>
    </location>
</feature>
<accession>A0ABS5HS79</accession>
<gene>
    <name evidence="12" type="primary">galE</name>
    <name evidence="12" type="ORF">IT775_09995</name>
</gene>
<dbReference type="NCBIfam" id="TIGR01179">
    <property type="entry name" value="galE"/>
    <property type="match status" value="1"/>
</dbReference>
<comment type="caution">
    <text evidence="12">The sequence shown here is derived from an EMBL/GenBank/DDBJ whole genome shotgun (WGS) entry which is preliminary data.</text>
</comment>
<evidence type="ECO:0000256" key="4">
    <source>
        <dbReference type="ARBA" id="ARBA00007637"/>
    </source>
</evidence>
<organism evidence="12 13">
    <name type="scientific">Thalassovita aquimarina</name>
    <dbReference type="NCBI Taxonomy" id="2785917"/>
    <lineage>
        <taxon>Bacteria</taxon>
        <taxon>Pseudomonadati</taxon>
        <taxon>Pseudomonadota</taxon>
        <taxon>Alphaproteobacteria</taxon>
        <taxon>Rhodobacterales</taxon>
        <taxon>Roseobacteraceae</taxon>
        <taxon>Thalassovita</taxon>
    </lineage>
</organism>
<dbReference type="SUPFAM" id="SSF51735">
    <property type="entry name" value="NAD(P)-binding Rossmann-fold domains"/>
    <property type="match status" value="1"/>
</dbReference>
<comment type="pathway">
    <text evidence="3 10">Carbohydrate metabolism; galactose metabolism.</text>
</comment>
<evidence type="ECO:0000313" key="12">
    <source>
        <dbReference type="EMBL" id="MBR9651453.1"/>
    </source>
</evidence>
<comment type="subunit">
    <text evidence="10">Homodimer.</text>
</comment>
<dbReference type="CDD" id="cd05247">
    <property type="entry name" value="UDP_G4E_1_SDR_e"/>
    <property type="match status" value="1"/>
</dbReference>
<evidence type="ECO:0000256" key="6">
    <source>
        <dbReference type="ARBA" id="ARBA00018569"/>
    </source>
</evidence>
<keyword evidence="8 10" id="KW-0413">Isomerase</keyword>
<dbReference type="Gene3D" id="3.40.50.720">
    <property type="entry name" value="NAD(P)-binding Rossmann-like Domain"/>
    <property type="match status" value="1"/>
</dbReference>
<evidence type="ECO:0000256" key="3">
    <source>
        <dbReference type="ARBA" id="ARBA00004947"/>
    </source>
</evidence>
<dbReference type="PANTHER" id="PTHR43725:SF53">
    <property type="entry name" value="UDP-ARABINOSE 4-EPIMERASE 1"/>
    <property type="match status" value="1"/>
</dbReference>
<name>A0ABS5HS79_9RHOB</name>
<proteinExistence type="inferred from homology"/>
<evidence type="ECO:0000256" key="8">
    <source>
        <dbReference type="ARBA" id="ARBA00023235"/>
    </source>
</evidence>
<dbReference type="EMBL" id="JADMKU010000007">
    <property type="protein sequence ID" value="MBR9651453.1"/>
    <property type="molecule type" value="Genomic_DNA"/>
</dbReference>
<evidence type="ECO:0000256" key="2">
    <source>
        <dbReference type="ARBA" id="ARBA00001911"/>
    </source>
</evidence>
<comment type="cofactor">
    <cofactor evidence="2 10">
        <name>NAD(+)</name>
        <dbReference type="ChEBI" id="CHEBI:57540"/>
    </cofactor>
</comment>
<evidence type="ECO:0000256" key="1">
    <source>
        <dbReference type="ARBA" id="ARBA00000083"/>
    </source>
</evidence>
<keyword evidence="7 10" id="KW-0520">NAD</keyword>
<keyword evidence="9 10" id="KW-0119">Carbohydrate metabolism</keyword>
<evidence type="ECO:0000256" key="10">
    <source>
        <dbReference type="RuleBase" id="RU366046"/>
    </source>
</evidence>
<dbReference type="InterPro" id="IPR005886">
    <property type="entry name" value="UDP_G4E"/>
</dbReference>
<dbReference type="GO" id="GO:0003978">
    <property type="term" value="F:UDP-glucose 4-epimerase activity"/>
    <property type="evidence" value="ECO:0007669"/>
    <property type="project" value="UniProtKB-EC"/>
</dbReference>
<evidence type="ECO:0000256" key="7">
    <source>
        <dbReference type="ARBA" id="ARBA00023027"/>
    </source>
</evidence>